<evidence type="ECO:0000256" key="1">
    <source>
        <dbReference type="ARBA" id="ARBA00004651"/>
    </source>
</evidence>
<name>A0A449DCX9_9MICO</name>
<evidence type="ECO:0000259" key="9">
    <source>
        <dbReference type="Pfam" id="PF16995"/>
    </source>
</evidence>
<feature type="domain" description="Phosphatidylglycerol lysyltransferase C-terminal" evidence="8">
    <location>
        <begin position="240"/>
        <end position="502"/>
    </location>
</feature>
<feature type="compositionally biased region" description="Low complexity" evidence="6">
    <location>
        <begin position="503"/>
        <end position="517"/>
    </location>
</feature>
<evidence type="ECO:0000256" key="5">
    <source>
        <dbReference type="ARBA" id="ARBA00023136"/>
    </source>
</evidence>
<dbReference type="AlphaFoldDB" id="A0A449DCX9"/>
<dbReference type="PANTHER" id="PTHR34697">
    <property type="entry name" value="PHOSPHATIDYLGLYCEROL LYSYLTRANSFERASE"/>
    <property type="match status" value="1"/>
</dbReference>
<accession>A0A449DCX9</accession>
<evidence type="ECO:0000256" key="7">
    <source>
        <dbReference type="SAM" id="Phobius"/>
    </source>
</evidence>
<comment type="subcellular location">
    <subcellularLocation>
        <location evidence="1">Cell membrane</location>
        <topology evidence="1">Multi-pass membrane protein</topology>
    </subcellularLocation>
</comment>
<keyword evidence="5 7" id="KW-0472">Membrane</keyword>
<dbReference type="Pfam" id="PF09924">
    <property type="entry name" value="LPG_synthase_C"/>
    <property type="match status" value="1"/>
</dbReference>
<organism evidence="10 11">
    <name type="scientific">Brevibacterium casei</name>
    <dbReference type="NCBI Taxonomy" id="33889"/>
    <lineage>
        <taxon>Bacteria</taxon>
        <taxon>Bacillati</taxon>
        <taxon>Actinomycetota</taxon>
        <taxon>Actinomycetes</taxon>
        <taxon>Micrococcales</taxon>
        <taxon>Brevibacteriaceae</taxon>
        <taxon>Brevibacterium</taxon>
    </lineage>
</organism>
<feature type="transmembrane region" description="Helical" evidence="7">
    <location>
        <begin position="196"/>
        <end position="217"/>
    </location>
</feature>
<dbReference type="Proteomes" id="UP000386281">
    <property type="component" value="Unassembled WGS sequence"/>
</dbReference>
<protein>
    <submittedName>
        <fullName evidence="10">Lysylphosphatidylglycerol biosynthesis bifunctional protein LysX</fullName>
    </submittedName>
</protein>
<dbReference type="PANTHER" id="PTHR34697:SF2">
    <property type="entry name" value="PHOSPHATIDYLGLYCEROL LYSYLTRANSFERASE"/>
    <property type="match status" value="1"/>
</dbReference>
<feature type="domain" description="Lysyl-tRNA synthetase N-terminal transmembrane region" evidence="9">
    <location>
        <begin position="18"/>
        <end position="175"/>
    </location>
</feature>
<evidence type="ECO:0000256" key="4">
    <source>
        <dbReference type="ARBA" id="ARBA00022989"/>
    </source>
</evidence>
<gene>
    <name evidence="10" type="primary">lysX_1</name>
    <name evidence="10" type="ORF">NCTC12391_03508</name>
</gene>
<dbReference type="GO" id="GO:0055091">
    <property type="term" value="P:phospholipid homeostasis"/>
    <property type="evidence" value="ECO:0007669"/>
    <property type="project" value="TreeGrafter"/>
</dbReference>
<dbReference type="GO" id="GO:0016755">
    <property type="term" value="F:aminoacyltransferase activity"/>
    <property type="evidence" value="ECO:0007669"/>
    <property type="project" value="TreeGrafter"/>
</dbReference>
<dbReference type="InterPro" id="IPR024320">
    <property type="entry name" value="LPG_synthase_C"/>
</dbReference>
<proteinExistence type="predicted"/>
<feature type="transmembrane region" description="Helical" evidence="7">
    <location>
        <begin position="148"/>
        <end position="170"/>
    </location>
</feature>
<keyword evidence="2" id="KW-1003">Cell membrane</keyword>
<dbReference type="InterPro" id="IPR051211">
    <property type="entry name" value="PG_lysyltransferase"/>
</dbReference>
<reference evidence="10 11" key="1">
    <citation type="submission" date="2019-02" db="EMBL/GenBank/DDBJ databases">
        <authorList>
            <consortium name="Pathogen Informatics"/>
        </authorList>
    </citation>
    <scope>NUCLEOTIDE SEQUENCE [LARGE SCALE GENOMIC DNA]</scope>
    <source>
        <strain evidence="10 11">3012STDY7078520</strain>
    </source>
</reference>
<evidence type="ECO:0000259" key="8">
    <source>
        <dbReference type="Pfam" id="PF09924"/>
    </source>
</evidence>
<dbReference type="GO" id="GO:0005886">
    <property type="term" value="C:plasma membrane"/>
    <property type="evidence" value="ECO:0007669"/>
    <property type="project" value="UniProtKB-SubCell"/>
</dbReference>
<dbReference type="InterPro" id="IPR031553">
    <property type="entry name" value="tRNA-synt_2_TM"/>
</dbReference>
<evidence type="ECO:0000256" key="3">
    <source>
        <dbReference type="ARBA" id="ARBA00022692"/>
    </source>
</evidence>
<sequence>MPPTPVPTQSEAPLFVRWLPRVLTIVAVFMLVQLITPAGSWLDRFFEFMWRWFVPFTPVDFVTSVVFIVLAAALAIRKRAAWWITLVFLSIIFALYAVILYGFIVFAPDEMTGDLFTGMILPVIVFIGLIVHRRWYNAKTQPRGFLKAIGVLALGIVITAAIILVVQYFIGGLTGVQARQIIAELAGLKESTEASWMLSVFGFGTGASIILAFWTGLRSARDAERIDIDQERRIREGLAAHSSDSLGYFGTRRDRSAFFADDCVITYQVHAGVCLVASDPVGPPQQWAAAARSFVAHAESFGWVPAVLAASKQGAQAYHDAGLKVLHVGDEAVLHTKDFTLSALPEVQRAVTKLTGLGYTIRIRHQSEIPAAELEELAIFADEWRDGENERGFSMALGRFGDPADGGNLFVEALFPADAGTLAGTTAGLLGFVPWGASGVSLDVMRRHPFAENGVTEFMVAGLMREAGDLGIAAVSLNFAVFRSAFEQGKELGAGPLKRLCATSSSTSPGSGSSNPSIGRTRSTIRSGCRACSATRRDPTSPASVWP</sequence>
<evidence type="ECO:0000313" key="10">
    <source>
        <dbReference type="EMBL" id="VEW15345.1"/>
    </source>
</evidence>
<feature type="transmembrane region" description="Helical" evidence="7">
    <location>
        <begin position="83"/>
        <end position="104"/>
    </location>
</feature>
<dbReference type="EMBL" id="CAACXN010000020">
    <property type="protein sequence ID" value="VEW15345.1"/>
    <property type="molecule type" value="Genomic_DNA"/>
</dbReference>
<feature type="transmembrane region" description="Helical" evidence="7">
    <location>
        <begin position="116"/>
        <end position="136"/>
    </location>
</feature>
<evidence type="ECO:0000313" key="11">
    <source>
        <dbReference type="Proteomes" id="UP000386281"/>
    </source>
</evidence>
<feature type="transmembrane region" description="Helical" evidence="7">
    <location>
        <begin position="18"/>
        <end position="36"/>
    </location>
</feature>
<feature type="transmembrane region" description="Helical" evidence="7">
    <location>
        <begin position="56"/>
        <end position="76"/>
    </location>
</feature>
<keyword evidence="4 7" id="KW-1133">Transmembrane helix</keyword>
<evidence type="ECO:0000256" key="6">
    <source>
        <dbReference type="SAM" id="MobiDB-lite"/>
    </source>
</evidence>
<evidence type="ECO:0000256" key="2">
    <source>
        <dbReference type="ARBA" id="ARBA00022475"/>
    </source>
</evidence>
<dbReference type="Pfam" id="PF16995">
    <property type="entry name" value="tRNA-synt_2_TM"/>
    <property type="match status" value="1"/>
</dbReference>
<keyword evidence="3 7" id="KW-0812">Transmembrane</keyword>
<feature type="region of interest" description="Disordered" evidence="6">
    <location>
        <begin position="503"/>
        <end position="547"/>
    </location>
</feature>